<dbReference type="RefSeq" id="WP_271916921.1">
    <property type="nucleotide sequence ID" value="NZ_JAQNDO010000001.1"/>
</dbReference>
<feature type="coiled-coil region" evidence="1">
    <location>
        <begin position="946"/>
        <end position="973"/>
    </location>
</feature>
<evidence type="ECO:0000259" key="3">
    <source>
        <dbReference type="Pfam" id="PF09937"/>
    </source>
</evidence>
<proteinExistence type="predicted"/>
<dbReference type="InterPro" id="IPR001646">
    <property type="entry name" value="5peptide_repeat"/>
</dbReference>
<evidence type="ECO:0000256" key="1">
    <source>
        <dbReference type="SAM" id="Coils"/>
    </source>
</evidence>
<protein>
    <submittedName>
        <fullName evidence="4">DUF2169 domain-containing protein</fullName>
    </submittedName>
</protein>
<feature type="compositionally biased region" description="Acidic residues" evidence="2">
    <location>
        <begin position="915"/>
        <end position="929"/>
    </location>
</feature>
<dbReference type="PANTHER" id="PTHR14136">
    <property type="entry name" value="BTB_POZ DOMAIN-CONTAINING PROTEIN KCTD9"/>
    <property type="match status" value="1"/>
</dbReference>
<feature type="compositionally biased region" description="Pro residues" evidence="2">
    <location>
        <begin position="538"/>
        <end position="552"/>
    </location>
</feature>
<dbReference type="SUPFAM" id="SSF141571">
    <property type="entry name" value="Pentapeptide repeat-like"/>
    <property type="match status" value="2"/>
</dbReference>
<keyword evidence="1" id="KW-0175">Coiled coil</keyword>
<dbReference type="PANTHER" id="PTHR14136:SF17">
    <property type="entry name" value="BTB_POZ DOMAIN-CONTAINING PROTEIN KCTD9"/>
    <property type="match status" value="1"/>
</dbReference>
<keyword evidence="5" id="KW-1185">Reference proteome</keyword>
<name>A0ABT5EIG5_9BACT</name>
<feature type="region of interest" description="Disordered" evidence="2">
    <location>
        <begin position="538"/>
        <end position="558"/>
    </location>
</feature>
<dbReference type="InterPro" id="IPR018683">
    <property type="entry name" value="DUF2169"/>
</dbReference>
<feature type="domain" description="DUF2169" evidence="3">
    <location>
        <begin position="12"/>
        <end position="277"/>
    </location>
</feature>
<evidence type="ECO:0000256" key="2">
    <source>
        <dbReference type="SAM" id="MobiDB-lite"/>
    </source>
</evidence>
<dbReference type="InterPro" id="IPR051082">
    <property type="entry name" value="Pentapeptide-BTB/POZ_domain"/>
</dbReference>
<reference evidence="4 5" key="1">
    <citation type="submission" date="2022-11" db="EMBL/GenBank/DDBJ databases">
        <title>Minimal conservation of predation-associated metabolite biosynthetic gene clusters underscores biosynthetic potential of Myxococcota including descriptions for ten novel species: Archangium lansinium sp. nov., Myxococcus landrumus sp. nov., Nannocystis bai.</title>
        <authorList>
            <person name="Ahearne A."/>
            <person name="Stevens C."/>
            <person name="Dowd S."/>
        </authorList>
    </citation>
    <scope>NUCLEOTIDE SEQUENCE [LARGE SCALE GENOMIC DNA]</scope>
    <source>
        <strain evidence="4 5">RJM3</strain>
    </source>
</reference>
<gene>
    <name evidence="4" type="ORF">POL67_09595</name>
</gene>
<feature type="compositionally biased region" description="Pro residues" evidence="2">
    <location>
        <begin position="389"/>
        <end position="401"/>
    </location>
</feature>
<feature type="domain" description="DUF2169" evidence="3">
    <location>
        <begin position="583"/>
        <end position="869"/>
    </location>
</feature>
<comment type="caution">
    <text evidence="4">The sequence shown here is derived from an EMBL/GenBank/DDBJ whole genome shotgun (WGS) entry which is preliminary data.</text>
</comment>
<feature type="region of interest" description="Disordered" evidence="2">
    <location>
        <begin position="914"/>
        <end position="943"/>
    </location>
</feature>
<evidence type="ECO:0000313" key="5">
    <source>
        <dbReference type="Proteomes" id="UP001221411"/>
    </source>
</evidence>
<dbReference type="EMBL" id="JAQNDO010000001">
    <property type="protein sequence ID" value="MDC0741598.1"/>
    <property type="molecule type" value="Genomic_DNA"/>
</dbReference>
<evidence type="ECO:0000313" key="4">
    <source>
        <dbReference type="EMBL" id="MDC0741598.1"/>
    </source>
</evidence>
<feature type="compositionally biased region" description="Low complexity" evidence="2">
    <location>
        <begin position="332"/>
        <end position="344"/>
    </location>
</feature>
<feature type="region of interest" description="Disordered" evidence="2">
    <location>
        <begin position="303"/>
        <end position="412"/>
    </location>
</feature>
<sequence>MLWRSQGASDARLTILVKATFALVREGVVTPHAPDALVLHDIHHAGDPRFSLAAASDLAPYRAGAEVLVVGHAYAPPGKPATSAGARLVLHREGQVLVQKTIDIHGERRIDRTGRTTDPAPFQRMPLVYERAVLEPETNPVGLDPARGHAPNLVDPRDPARPACFGPLAPTWPCRSKWLRGLDPRNASGARLELPPQVSFDYFYAAPPDQRTTFLRGDESIQLGGMHPVLPILRTRLPGIRARACVYRGASVGQPLDLFADTLLIDTDRQVCSLVFRSNVAVTDAELPTLVVAAGLEQHGTPIDFPDRLPTMTTTHPAVMPDSDDDEDLAETRTLVRSSPSTRTPPRKTPDASAEDDEERFAATLMLDQGSSTKGPALPFTPNPRIAATPPPLLPTPPAPPKRVKSEEENLGETQDLTALASAVKRASLPFASAAAPPNPIVEAPAKQPLVAPPRQAEPDDEERLAGTYILPRGGLPVAREPALPFVPGSGAAALPPPLPQAPRIVDAEDEEPWSGTLHLTAEAQQSRGPVLPFITAPPLPPPPDAPPPPPEIPRRSGDTIPTFGEARLAVVTSPWQVRPPRDSITVIVKATCAIVPGGAAELLPEPDLPTGDIHHDDDPQKGLLHASDIAIFKPKADVTLAGRAYAPGGKGTACEVSFRFGRGKNAFARRLAVFGDRHWEKGLVTLAPTAPRSFDSIPLGWERAYGGSGFDDNPLGTGHGAAEGPDGMARLPHIEDPERLIKGPSDSPRPAGLGPIPALWKQRWSKLGTYDARWLQRRWPYFPEDFDWAYFQAAPAGQQLDHLAGDEPFDIRGMRKDHPRLEGTLPAMRARCFYQRTEEAGGQFGEVRLVLDTVHFDVEAMKIQLVWRGLLEVEDDDAPEIAALFAFAESLADPSAALPDAREAFLEALRAENEENAEEEPTESEAEGTEAPPAPEKDPDEAAAEAKLAELLAEAERRSAKITQEMRAAGIEGLASPPASPPDPAHVLEALRKAGATEEQVAEMAALFAPEPANDQVQPEPALRARVIAMLASEEPFDRMELEGADLSGLDFSDRSLVGVDLRGAKLRGCRFVAANLTEALLSGSDLAGAVLDGAELQAADLTDACIENATLKGAKVDGADLSNARGARARLDGIRGEGALFAGGTWDGARFDGALLPKADFTGASISNAVFNGADLSDVTLYDARGASVLFEEARMKDARCDGAELSRAKFRKTNAAGSTWENAKLDETSFLGANLSSSNFARASCRRGSFSGADLREANLRRAKLEKTAFLGANLMEAILERADLSGADLRKCNLHGAETWKAKLDGANLDFAIVTQTKLGRRA</sequence>
<dbReference type="Gene3D" id="2.160.20.80">
    <property type="entry name" value="E3 ubiquitin-protein ligase SopA"/>
    <property type="match status" value="2"/>
</dbReference>
<dbReference type="Pfam" id="PF00805">
    <property type="entry name" value="Pentapeptide"/>
    <property type="match status" value="5"/>
</dbReference>
<organism evidence="4 5">
    <name type="scientific">Polyangium mundeleinium</name>
    <dbReference type="NCBI Taxonomy" id="2995306"/>
    <lineage>
        <taxon>Bacteria</taxon>
        <taxon>Pseudomonadati</taxon>
        <taxon>Myxococcota</taxon>
        <taxon>Polyangia</taxon>
        <taxon>Polyangiales</taxon>
        <taxon>Polyangiaceae</taxon>
        <taxon>Polyangium</taxon>
    </lineage>
</organism>
<dbReference type="Pfam" id="PF09937">
    <property type="entry name" value="DUF2169"/>
    <property type="match status" value="2"/>
</dbReference>
<dbReference type="Proteomes" id="UP001221411">
    <property type="component" value="Unassembled WGS sequence"/>
</dbReference>
<accession>A0ABT5EIG5</accession>